<dbReference type="Proteomes" id="UP000215914">
    <property type="component" value="Chromosome 15"/>
</dbReference>
<feature type="domain" description="Transposase MuDR plant" evidence="1">
    <location>
        <begin position="184"/>
        <end position="246"/>
    </location>
</feature>
<reference evidence="2 4" key="1">
    <citation type="journal article" date="2017" name="Nature">
        <title>The sunflower genome provides insights into oil metabolism, flowering and Asterid evolution.</title>
        <authorList>
            <person name="Badouin H."/>
            <person name="Gouzy J."/>
            <person name="Grassa C.J."/>
            <person name="Murat F."/>
            <person name="Staton S.E."/>
            <person name="Cottret L."/>
            <person name="Lelandais-Briere C."/>
            <person name="Owens G.L."/>
            <person name="Carrere S."/>
            <person name="Mayjonade B."/>
            <person name="Legrand L."/>
            <person name="Gill N."/>
            <person name="Kane N.C."/>
            <person name="Bowers J.E."/>
            <person name="Hubner S."/>
            <person name="Bellec A."/>
            <person name="Berard A."/>
            <person name="Berges H."/>
            <person name="Blanchet N."/>
            <person name="Boniface M.C."/>
            <person name="Brunel D."/>
            <person name="Catrice O."/>
            <person name="Chaidir N."/>
            <person name="Claudel C."/>
            <person name="Donnadieu C."/>
            <person name="Faraut T."/>
            <person name="Fievet G."/>
            <person name="Helmstetter N."/>
            <person name="King M."/>
            <person name="Knapp S.J."/>
            <person name="Lai Z."/>
            <person name="Le Paslier M.C."/>
            <person name="Lippi Y."/>
            <person name="Lorenzon L."/>
            <person name="Mandel J.R."/>
            <person name="Marage G."/>
            <person name="Marchand G."/>
            <person name="Marquand E."/>
            <person name="Bret-Mestries E."/>
            <person name="Morien E."/>
            <person name="Nambeesan S."/>
            <person name="Nguyen T."/>
            <person name="Pegot-Espagnet P."/>
            <person name="Pouilly N."/>
            <person name="Raftis F."/>
            <person name="Sallet E."/>
            <person name="Schiex T."/>
            <person name="Thomas J."/>
            <person name="Vandecasteele C."/>
            <person name="Vares D."/>
            <person name="Vear F."/>
            <person name="Vautrin S."/>
            <person name="Crespi M."/>
            <person name="Mangin B."/>
            <person name="Burke J.M."/>
            <person name="Salse J."/>
            <person name="Munos S."/>
            <person name="Vincourt P."/>
            <person name="Rieseberg L.H."/>
            <person name="Langlade N.B."/>
        </authorList>
    </citation>
    <scope>NUCLEOTIDE SEQUENCE [LARGE SCALE GENOMIC DNA]</scope>
    <source>
        <strain evidence="4">cv. SF193</strain>
        <tissue evidence="2">Leaves</tissue>
    </source>
</reference>
<reference evidence="3" key="2">
    <citation type="submission" date="2017-02" db="EMBL/GenBank/DDBJ databases">
        <title>Sunflower complete genome.</title>
        <authorList>
            <person name="Langlade N."/>
            <person name="Munos S."/>
        </authorList>
    </citation>
    <scope>NUCLEOTIDE SEQUENCE [LARGE SCALE GENOMIC DNA]</scope>
    <source>
        <tissue evidence="3">Leaves</tissue>
    </source>
</reference>
<protein>
    <submittedName>
        <fullName evidence="2 3">Transposase, MuDR, plant</fullName>
    </submittedName>
</protein>
<proteinExistence type="predicted"/>
<sequence length="248" mass="29818">MHQYGRIWLNHQYLSQMFFKYKIKLKYGGYFRSAKNSSRKRYCFGYQKCVYIDTYTYNFDDLVEEVTNHYPSNRDFVFSVCFVDKYATEQSFIKLDSHENFQLMLKTYEVEKELTVYVTTSRNLETSSINQRCQDEVGDELYSDEESEYSLSDESYRSCYSTDNDVEQHNSKEETYTKKSPTIRLNSKFENITVFRRTLIHYALRIEFEYFIEKSEPTRVTARCVDIEYKWRIHASVKQDGITIEVDL</sequence>
<dbReference type="InterPro" id="IPR004332">
    <property type="entry name" value="Transposase_MuDR"/>
</dbReference>
<name>A0A251S9U3_HELAN</name>
<organism evidence="3 4">
    <name type="scientific">Helianthus annuus</name>
    <name type="common">Common sunflower</name>
    <dbReference type="NCBI Taxonomy" id="4232"/>
    <lineage>
        <taxon>Eukaryota</taxon>
        <taxon>Viridiplantae</taxon>
        <taxon>Streptophyta</taxon>
        <taxon>Embryophyta</taxon>
        <taxon>Tracheophyta</taxon>
        <taxon>Spermatophyta</taxon>
        <taxon>Magnoliopsida</taxon>
        <taxon>eudicotyledons</taxon>
        <taxon>Gunneridae</taxon>
        <taxon>Pentapetalae</taxon>
        <taxon>asterids</taxon>
        <taxon>campanulids</taxon>
        <taxon>Asterales</taxon>
        <taxon>Asteraceae</taxon>
        <taxon>Asteroideae</taxon>
        <taxon>Heliantheae alliance</taxon>
        <taxon>Heliantheae</taxon>
        <taxon>Helianthus</taxon>
    </lineage>
</organism>
<dbReference type="AlphaFoldDB" id="A0A251S9U3"/>
<dbReference type="Gramene" id="mRNA:HanXRQr2_Chr15g0697881">
    <property type="protein sequence ID" value="mRNA:HanXRQr2_Chr15g0697881"/>
    <property type="gene ID" value="HanXRQr2_Chr15g0697881"/>
</dbReference>
<evidence type="ECO:0000313" key="4">
    <source>
        <dbReference type="Proteomes" id="UP000215914"/>
    </source>
</evidence>
<dbReference type="EMBL" id="CM007904">
    <property type="protein sequence ID" value="OTF95321.1"/>
    <property type="molecule type" value="Genomic_DNA"/>
</dbReference>
<dbReference type="EMBL" id="MNCJ02000330">
    <property type="protein sequence ID" value="KAF5764943.1"/>
    <property type="molecule type" value="Genomic_DNA"/>
</dbReference>
<keyword evidence="4" id="KW-1185">Reference proteome</keyword>
<accession>A0A251S9U3</accession>
<dbReference type="Pfam" id="PF03108">
    <property type="entry name" value="DBD_Tnp_Mut"/>
    <property type="match status" value="1"/>
</dbReference>
<evidence type="ECO:0000313" key="2">
    <source>
        <dbReference type="EMBL" id="KAF5764943.1"/>
    </source>
</evidence>
<evidence type="ECO:0000259" key="1">
    <source>
        <dbReference type="Pfam" id="PF03108"/>
    </source>
</evidence>
<dbReference type="InParanoid" id="A0A251S9U3"/>
<reference evidence="2" key="3">
    <citation type="submission" date="2020-06" db="EMBL/GenBank/DDBJ databases">
        <title>Helianthus annuus Genome sequencing and assembly Release 2.</title>
        <authorList>
            <person name="Gouzy J."/>
            <person name="Langlade N."/>
            <person name="Munos S."/>
        </authorList>
    </citation>
    <scope>NUCLEOTIDE SEQUENCE</scope>
    <source>
        <tissue evidence="2">Leaves</tissue>
    </source>
</reference>
<gene>
    <name evidence="3" type="ORF">HannXRQ_Chr15g0481801</name>
    <name evidence="2" type="ORF">HanXRQr2_Chr15g0697881</name>
</gene>
<evidence type="ECO:0000313" key="3">
    <source>
        <dbReference type="EMBL" id="OTF95321.1"/>
    </source>
</evidence>